<dbReference type="InterPro" id="IPR014710">
    <property type="entry name" value="RmlC-like_jellyroll"/>
</dbReference>
<reference evidence="5 7" key="1">
    <citation type="submission" date="2016-10" db="EMBL/GenBank/DDBJ databases">
        <authorList>
            <person name="Cai Z."/>
        </authorList>
    </citation>
    <scope>NUCLEOTIDE SEQUENCE [LARGE SCALE GENOMIC DNA]</scope>
    <source>
        <strain evidence="5 7">DSM 25227</strain>
    </source>
</reference>
<feature type="domain" description="HTH cro/C1-type" evidence="3">
    <location>
        <begin position="26"/>
        <end position="80"/>
    </location>
</feature>
<dbReference type="AlphaFoldDB" id="A0A2Y9C994"/>
<dbReference type="CDD" id="cd00093">
    <property type="entry name" value="HTH_XRE"/>
    <property type="match status" value="1"/>
</dbReference>
<dbReference type="PROSITE" id="PS50943">
    <property type="entry name" value="HTH_CROC1"/>
    <property type="match status" value="1"/>
</dbReference>
<dbReference type="PANTHER" id="PTHR46797:SF1">
    <property type="entry name" value="METHYLPHOSPHONATE SYNTHASE"/>
    <property type="match status" value="1"/>
</dbReference>
<keyword evidence="1" id="KW-0238">DNA-binding</keyword>
<dbReference type="RefSeq" id="WP_109566561.1">
    <property type="nucleotide sequence ID" value="NZ_QGDJ01000026.1"/>
</dbReference>
<dbReference type="Gene3D" id="2.60.120.10">
    <property type="entry name" value="Jelly Rolls"/>
    <property type="match status" value="1"/>
</dbReference>
<dbReference type="Pfam" id="PF01381">
    <property type="entry name" value="HTH_3"/>
    <property type="match status" value="1"/>
</dbReference>
<dbReference type="SMART" id="SM00530">
    <property type="entry name" value="HTH_XRE"/>
    <property type="match status" value="1"/>
</dbReference>
<organism evidence="5 7">
    <name type="scientific">Jannaschia seohaensis</name>
    <dbReference type="NCBI Taxonomy" id="475081"/>
    <lineage>
        <taxon>Bacteria</taxon>
        <taxon>Pseudomonadati</taxon>
        <taxon>Pseudomonadota</taxon>
        <taxon>Alphaproteobacteria</taxon>
        <taxon>Rhodobacterales</taxon>
        <taxon>Roseobacteraceae</taxon>
        <taxon>Jannaschia</taxon>
    </lineage>
</organism>
<keyword evidence="6" id="KW-1185">Reference proteome</keyword>
<sequence>MTENTKRATEAAAEAEPAGPRMGRRIRTRRQKERMTLQAVADVARISPGYLSLIERDKAVPTLTTLDRIARAIGTGLDELVSRPGPVDCMTRAETRPRFFLGSDLLGYERVSAQFPGAELSSYVLTAAPGYASETVMHDGEEQVFVLAGRMRLTLDGAEFDLGQGDSVHYTSERPHAWANPFPEPAQVLWTGTDDIFARRQIADV</sequence>
<evidence type="ECO:0000256" key="1">
    <source>
        <dbReference type="ARBA" id="ARBA00023125"/>
    </source>
</evidence>
<proteinExistence type="predicted"/>
<dbReference type="InterPro" id="IPR010982">
    <property type="entry name" value="Lambda_DNA-bd_dom_sf"/>
</dbReference>
<evidence type="ECO:0000256" key="2">
    <source>
        <dbReference type="SAM" id="MobiDB-lite"/>
    </source>
</evidence>
<dbReference type="GO" id="GO:0003677">
    <property type="term" value="F:DNA binding"/>
    <property type="evidence" value="ECO:0007669"/>
    <property type="project" value="UniProtKB-KW"/>
</dbReference>
<dbReference type="InterPro" id="IPR011051">
    <property type="entry name" value="RmlC_Cupin_sf"/>
</dbReference>
<dbReference type="InterPro" id="IPR050807">
    <property type="entry name" value="TransReg_Diox_bact_type"/>
</dbReference>
<dbReference type="CDD" id="cd02209">
    <property type="entry name" value="cupin_XRE_C"/>
    <property type="match status" value="1"/>
</dbReference>
<accession>A0A2Y9C994</accession>
<dbReference type="InterPro" id="IPR001387">
    <property type="entry name" value="Cro/C1-type_HTH"/>
</dbReference>
<reference evidence="4 6" key="2">
    <citation type="submission" date="2018-03" db="EMBL/GenBank/DDBJ databases">
        <title>Genomic Encyclopedia of Archaeal and Bacterial Type Strains, Phase II (KMG-II): from individual species to whole genera.</title>
        <authorList>
            <person name="Goeker M."/>
        </authorList>
    </citation>
    <scope>NUCLEOTIDE SEQUENCE [LARGE SCALE GENOMIC DNA]</scope>
    <source>
        <strain evidence="4 6">DSM 25227</strain>
    </source>
</reference>
<dbReference type="Proteomes" id="UP000251571">
    <property type="component" value="Unassembled WGS sequence"/>
</dbReference>
<dbReference type="GO" id="GO:0003700">
    <property type="term" value="F:DNA-binding transcription factor activity"/>
    <property type="evidence" value="ECO:0007669"/>
    <property type="project" value="TreeGrafter"/>
</dbReference>
<evidence type="ECO:0000313" key="6">
    <source>
        <dbReference type="Proteomes" id="UP000245839"/>
    </source>
</evidence>
<evidence type="ECO:0000313" key="4">
    <source>
        <dbReference type="EMBL" id="PWJ10049.1"/>
    </source>
</evidence>
<dbReference type="GO" id="GO:0005829">
    <property type="term" value="C:cytosol"/>
    <property type="evidence" value="ECO:0007669"/>
    <property type="project" value="TreeGrafter"/>
</dbReference>
<dbReference type="OrthoDB" id="9814751at2"/>
<dbReference type="SUPFAM" id="SSF47413">
    <property type="entry name" value="lambda repressor-like DNA-binding domains"/>
    <property type="match status" value="1"/>
</dbReference>
<dbReference type="Pfam" id="PF07883">
    <property type="entry name" value="Cupin_2"/>
    <property type="match status" value="1"/>
</dbReference>
<dbReference type="Gene3D" id="1.10.260.40">
    <property type="entry name" value="lambda repressor-like DNA-binding domains"/>
    <property type="match status" value="1"/>
</dbReference>
<dbReference type="PANTHER" id="PTHR46797">
    <property type="entry name" value="HTH-TYPE TRANSCRIPTIONAL REGULATOR"/>
    <property type="match status" value="1"/>
</dbReference>
<dbReference type="EMBL" id="QGDJ01000026">
    <property type="protein sequence ID" value="PWJ10049.1"/>
    <property type="molecule type" value="Genomic_DNA"/>
</dbReference>
<dbReference type="Proteomes" id="UP000245839">
    <property type="component" value="Unassembled WGS sequence"/>
</dbReference>
<dbReference type="InterPro" id="IPR013096">
    <property type="entry name" value="Cupin_2"/>
</dbReference>
<name>A0A2Y9C994_9RHOB</name>
<dbReference type="EMBL" id="UETC01000026">
    <property type="protein sequence ID" value="SSA51803.1"/>
    <property type="molecule type" value="Genomic_DNA"/>
</dbReference>
<evidence type="ECO:0000259" key="3">
    <source>
        <dbReference type="PROSITE" id="PS50943"/>
    </source>
</evidence>
<feature type="region of interest" description="Disordered" evidence="2">
    <location>
        <begin position="1"/>
        <end position="27"/>
    </location>
</feature>
<dbReference type="SUPFAM" id="SSF51182">
    <property type="entry name" value="RmlC-like cupins"/>
    <property type="match status" value="1"/>
</dbReference>
<evidence type="ECO:0000313" key="7">
    <source>
        <dbReference type="Proteomes" id="UP000251571"/>
    </source>
</evidence>
<gene>
    <name evidence="4" type="ORF">BCF38_12612</name>
    <name evidence="5" type="ORF">SAMN05421539_12612</name>
</gene>
<protein>
    <submittedName>
        <fullName evidence="4 5">Helix-turn-helix</fullName>
    </submittedName>
</protein>
<evidence type="ECO:0000313" key="5">
    <source>
        <dbReference type="EMBL" id="SSA51803.1"/>
    </source>
</evidence>